<proteinExistence type="predicted"/>
<dbReference type="AlphaFoldDB" id="A0A975EZ73"/>
<reference evidence="1" key="2">
    <citation type="journal article" date="2021" name="Microbiol. Resour. Announc.">
        <title>Complete Genome Sequences of Three Human Oral Treponema parvum Isolates.</title>
        <authorList>
            <person name="Zeng H."/>
            <person name="Watt R.M."/>
        </authorList>
    </citation>
    <scope>NUCLEOTIDE SEQUENCE</scope>
    <source>
        <strain evidence="1">ATCC 700773</strain>
    </source>
</reference>
<reference evidence="1" key="1">
    <citation type="submission" date="2020-05" db="EMBL/GenBank/DDBJ databases">
        <authorList>
            <person name="Zeng H."/>
            <person name="Chan Y.K."/>
            <person name="Watt R.M."/>
        </authorList>
    </citation>
    <scope>NUCLEOTIDE SEQUENCE</scope>
    <source>
        <strain evidence="1">ATCC 700773</strain>
    </source>
</reference>
<protein>
    <submittedName>
        <fullName evidence="1">Uncharacterized protein</fullName>
    </submittedName>
</protein>
<sequence>MEILELRQIKRTQEELYYRRKFSAEAAVSVPNSTLELPILFTIETGPLGNKEVEITFLKAPDYPLIPIKNALSQMILTMDSEGKLP</sequence>
<evidence type="ECO:0000313" key="2">
    <source>
        <dbReference type="Proteomes" id="UP000671995"/>
    </source>
</evidence>
<accession>A0A975EZ73</accession>
<dbReference type="Proteomes" id="UP000671995">
    <property type="component" value="Chromosome"/>
</dbReference>
<dbReference type="RefSeq" id="WP_210118430.1">
    <property type="nucleotide sequence ID" value="NZ_CP054257.1"/>
</dbReference>
<dbReference type="EMBL" id="CP054257">
    <property type="protein sequence ID" value="QTQ11636.1"/>
    <property type="molecule type" value="Genomic_DNA"/>
</dbReference>
<name>A0A975EZ73_9SPIR</name>
<evidence type="ECO:0000313" key="1">
    <source>
        <dbReference type="EMBL" id="QTQ11636.1"/>
    </source>
</evidence>
<gene>
    <name evidence="1" type="ORF">HRI96_05110</name>
</gene>
<organism evidence="1 2">
    <name type="scientific">Treponema parvum</name>
    <dbReference type="NCBI Taxonomy" id="138851"/>
    <lineage>
        <taxon>Bacteria</taxon>
        <taxon>Pseudomonadati</taxon>
        <taxon>Spirochaetota</taxon>
        <taxon>Spirochaetia</taxon>
        <taxon>Spirochaetales</taxon>
        <taxon>Treponemataceae</taxon>
        <taxon>Treponema</taxon>
    </lineage>
</organism>